<dbReference type="RefSeq" id="WP_183393090.1">
    <property type="nucleotide sequence ID" value="NZ_JACHVY010000008.1"/>
</dbReference>
<dbReference type="AlphaFoldDB" id="A0A7W4TS37"/>
<comment type="similarity">
    <text evidence="1">Belongs to the 5'-nucleotidase family.</text>
</comment>
<name>A0A7W4TS37_KINRA</name>
<sequence length="603" mass="61747">MSLAPARARRAAFALALACTLTAAPATAVAAPGPKAPKPPKADFTLTILHANDLESSLLPVTGTDGSTYGGVDRFVELVQREQRAAVTGRPGPGQAGKRGVLTVSAGDNFLPGPQLAASEGSGRPIYDATAFSAAGFDVSIFGNHDFDQNPDFLARWLGDVSPGTAFVAGNLGFGAEPRLLAEVQDGTIVRTHVQEIKGERIGVIGLTTPELPRLSSSRGVTVDPDLARIANAQAAAYAAAGVDKVVLVSHLQDIDNEVALAGQLHGVDVIVGGGGHELLADPGDPLVANGVTPYGRYPLTPTDADGRVVPVVTTNALYTYVGRLVVTFDERGELLAVDEGASRPIPVVAQGPDAVAPDTRVNQQVVQPVQEYVSSLARQVVARSEVPLNGVRNDVRSRETNLGNLATDALLAAGRREAAAAGVAAPVVALQNGGGIRNASVLPAGDITALDTYTVLPFANFVGVAPAMPVETFLAGVEHGLSAAVTGGVLQPAGSFAQAAGYRVSYDPARPAGSRVVDLVLDDGTVLVRGGAPTGALETLSVATIDFMLRGGDGYPFDGVAFSVLPVTYQQALATYLTGDLGGRVTAADYPVGGEGRITAVS</sequence>
<dbReference type="GO" id="GO:0009166">
    <property type="term" value="P:nucleotide catabolic process"/>
    <property type="evidence" value="ECO:0007669"/>
    <property type="project" value="InterPro"/>
</dbReference>
<organism evidence="3 4">
    <name type="scientific">Kineococcus radiotolerans</name>
    <dbReference type="NCBI Taxonomy" id="131568"/>
    <lineage>
        <taxon>Bacteria</taxon>
        <taxon>Bacillati</taxon>
        <taxon>Actinomycetota</taxon>
        <taxon>Actinomycetes</taxon>
        <taxon>Kineosporiales</taxon>
        <taxon>Kineosporiaceae</taxon>
        <taxon>Kineococcus</taxon>
    </lineage>
</organism>
<evidence type="ECO:0000259" key="2">
    <source>
        <dbReference type="Pfam" id="PF02872"/>
    </source>
</evidence>
<accession>A0A7W4TS37</accession>
<dbReference type="Gene3D" id="3.90.780.10">
    <property type="entry name" value="5'-Nucleotidase, C-terminal domain"/>
    <property type="match status" value="1"/>
</dbReference>
<keyword evidence="1 3" id="KW-0378">Hydrolase</keyword>
<reference evidence="3 4" key="1">
    <citation type="submission" date="2020-08" db="EMBL/GenBank/DDBJ databases">
        <title>The Agave Microbiome: Exploring the role of microbial communities in plant adaptations to desert environments.</title>
        <authorList>
            <person name="Partida-Martinez L.P."/>
        </authorList>
    </citation>
    <scope>NUCLEOTIDE SEQUENCE [LARGE SCALE GENOMIC DNA]</scope>
    <source>
        <strain evidence="3 4">AS2.23</strain>
    </source>
</reference>
<dbReference type="GO" id="GO:0008253">
    <property type="term" value="F:5'-nucleotidase activity"/>
    <property type="evidence" value="ECO:0007669"/>
    <property type="project" value="UniProtKB-EC"/>
</dbReference>
<dbReference type="InterPro" id="IPR006179">
    <property type="entry name" value="5_nucleotidase/apyrase"/>
</dbReference>
<dbReference type="SUPFAM" id="SSF55816">
    <property type="entry name" value="5'-nucleotidase (syn. UDP-sugar hydrolase), C-terminal domain"/>
    <property type="match status" value="1"/>
</dbReference>
<dbReference type="Proteomes" id="UP000533269">
    <property type="component" value="Unassembled WGS sequence"/>
</dbReference>
<dbReference type="EC" id="3.1.3.5" evidence="3"/>
<reference evidence="3 4" key="2">
    <citation type="submission" date="2020-08" db="EMBL/GenBank/DDBJ databases">
        <authorList>
            <person name="Partida-Martinez L."/>
            <person name="Huntemann M."/>
            <person name="Clum A."/>
            <person name="Wang J."/>
            <person name="Palaniappan K."/>
            <person name="Ritter S."/>
            <person name="Chen I.-M."/>
            <person name="Stamatis D."/>
            <person name="Reddy T."/>
            <person name="O'Malley R."/>
            <person name="Daum C."/>
            <person name="Shapiro N."/>
            <person name="Ivanova N."/>
            <person name="Kyrpides N."/>
            <person name="Woyke T."/>
        </authorList>
    </citation>
    <scope>NUCLEOTIDE SEQUENCE [LARGE SCALE GENOMIC DNA]</scope>
    <source>
        <strain evidence="3 4">AS2.23</strain>
    </source>
</reference>
<evidence type="ECO:0000313" key="3">
    <source>
        <dbReference type="EMBL" id="MBB2903491.1"/>
    </source>
</evidence>
<dbReference type="GO" id="GO:0030288">
    <property type="term" value="C:outer membrane-bounded periplasmic space"/>
    <property type="evidence" value="ECO:0007669"/>
    <property type="project" value="TreeGrafter"/>
</dbReference>
<dbReference type="Gene3D" id="3.60.21.10">
    <property type="match status" value="1"/>
</dbReference>
<dbReference type="Pfam" id="PF02872">
    <property type="entry name" value="5_nucleotid_C"/>
    <property type="match status" value="1"/>
</dbReference>
<dbReference type="EMBL" id="JACHVY010000008">
    <property type="protein sequence ID" value="MBB2903491.1"/>
    <property type="molecule type" value="Genomic_DNA"/>
</dbReference>
<keyword evidence="1" id="KW-0732">Signal</keyword>
<proteinExistence type="inferred from homology"/>
<feature type="signal peptide" evidence="1">
    <location>
        <begin position="1"/>
        <end position="30"/>
    </location>
</feature>
<dbReference type="InterPro" id="IPR029052">
    <property type="entry name" value="Metallo-depent_PP-like"/>
</dbReference>
<dbReference type="PANTHER" id="PTHR11575:SF24">
    <property type="entry name" value="5'-NUCLEOTIDASE"/>
    <property type="match status" value="1"/>
</dbReference>
<keyword evidence="1" id="KW-0547">Nucleotide-binding</keyword>
<protein>
    <submittedName>
        <fullName evidence="3">5'-nucleotidase</fullName>
        <ecNumber evidence="3">3.1.3.5</ecNumber>
    </submittedName>
</protein>
<feature type="domain" description="5'-Nucleotidase C-terminal" evidence="2">
    <location>
        <begin position="381"/>
        <end position="557"/>
    </location>
</feature>
<dbReference type="SUPFAM" id="SSF56300">
    <property type="entry name" value="Metallo-dependent phosphatases"/>
    <property type="match status" value="1"/>
</dbReference>
<dbReference type="GO" id="GO:0000166">
    <property type="term" value="F:nucleotide binding"/>
    <property type="evidence" value="ECO:0007669"/>
    <property type="project" value="UniProtKB-KW"/>
</dbReference>
<dbReference type="InterPro" id="IPR008334">
    <property type="entry name" value="5'-Nucleotdase_C"/>
</dbReference>
<comment type="caution">
    <text evidence="3">The sequence shown here is derived from an EMBL/GenBank/DDBJ whole genome shotgun (WGS) entry which is preliminary data.</text>
</comment>
<feature type="chain" id="PRO_5031602415" evidence="1">
    <location>
        <begin position="31"/>
        <end position="603"/>
    </location>
</feature>
<dbReference type="GO" id="GO:0008768">
    <property type="term" value="F:UDP-sugar diphosphatase activity"/>
    <property type="evidence" value="ECO:0007669"/>
    <property type="project" value="TreeGrafter"/>
</dbReference>
<dbReference type="PANTHER" id="PTHR11575">
    <property type="entry name" value="5'-NUCLEOTIDASE-RELATED"/>
    <property type="match status" value="1"/>
</dbReference>
<evidence type="ECO:0000313" key="4">
    <source>
        <dbReference type="Proteomes" id="UP000533269"/>
    </source>
</evidence>
<evidence type="ECO:0000256" key="1">
    <source>
        <dbReference type="RuleBase" id="RU362119"/>
    </source>
</evidence>
<dbReference type="PRINTS" id="PR01607">
    <property type="entry name" value="APYRASEFAMLY"/>
</dbReference>
<gene>
    <name evidence="3" type="ORF">FHR75_004333</name>
</gene>
<dbReference type="InterPro" id="IPR036907">
    <property type="entry name" value="5'-Nucleotdase_C_sf"/>
</dbReference>